<evidence type="ECO:0000313" key="3">
    <source>
        <dbReference type="Proteomes" id="UP001221757"/>
    </source>
</evidence>
<accession>A0AAD7FHB5</accession>
<gene>
    <name evidence="2" type="ORF">B0H17DRAFT_1188266</name>
</gene>
<evidence type="ECO:0000256" key="1">
    <source>
        <dbReference type="SAM" id="Phobius"/>
    </source>
</evidence>
<organism evidence="2 3">
    <name type="scientific">Mycena rosella</name>
    <name type="common">Pink bonnet</name>
    <name type="synonym">Agaricus rosellus</name>
    <dbReference type="NCBI Taxonomy" id="1033263"/>
    <lineage>
        <taxon>Eukaryota</taxon>
        <taxon>Fungi</taxon>
        <taxon>Dikarya</taxon>
        <taxon>Basidiomycota</taxon>
        <taxon>Agaricomycotina</taxon>
        <taxon>Agaricomycetes</taxon>
        <taxon>Agaricomycetidae</taxon>
        <taxon>Agaricales</taxon>
        <taxon>Marasmiineae</taxon>
        <taxon>Mycenaceae</taxon>
        <taxon>Mycena</taxon>
    </lineage>
</organism>
<keyword evidence="1" id="KW-0812">Transmembrane</keyword>
<reference evidence="2" key="1">
    <citation type="submission" date="2023-03" db="EMBL/GenBank/DDBJ databases">
        <title>Massive genome expansion in bonnet fungi (Mycena s.s.) driven by repeated elements and novel gene families across ecological guilds.</title>
        <authorList>
            <consortium name="Lawrence Berkeley National Laboratory"/>
            <person name="Harder C.B."/>
            <person name="Miyauchi S."/>
            <person name="Viragh M."/>
            <person name="Kuo A."/>
            <person name="Thoen E."/>
            <person name="Andreopoulos B."/>
            <person name="Lu D."/>
            <person name="Skrede I."/>
            <person name="Drula E."/>
            <person name="Henrissat B."/>
            <person name="Morin E."/>
            <person name="Kohler A."/>
            <person name="Barry K."/>
            <person name="LaButti K."/>
            <person name="Morin E."/>
            <person name="Salamov A."/>
            <person name="Lipzen A."/>
            <person name="Mereny Z."/>
            <person name="Hegedus B."/>
            <person name="Baldrian P."/>
            <person name="Stursova M."/>
            <person name="Weitz H."/>
            <person name="Taylor A."/>
            <person name="Grigoriev I.V."/>
            <person name="Nagy L.G."/>
            <person name="Martin F."/>
            <person name="Kauserud H."/>
        </authorList>
    </citation>
    <scope>NUCLEOTIDE SEQUENCE</scope>
    <source>
        <strain evidence="2">CBHHK067</strain>
    </source>
</reference>
<keyword evidence="3" id="KW-1185">Reference proteome</keyword>
<dbReference type="Proteomes" id="UP001221757">
    <property type="component" value="Unassembled WGS sequence"/>
</dbReference>
<protein>
    <recommendedName>
        <fullName evidence="4">G domain-containing protein</fullName>
    </recommendedName>
</protein>
<sequence length="367" mass="40728">MPAPLHSRCGKGMSRAYGNCGPSLTVASSSCQSGAGKSALINAVFGVEGATGLRRNTFRGRPNDVERILVEYRGDWNKLERQLERTGPLFQAFMRPHALRTPKQVATSATDPRYKTTIADLVNLAFELTKIEKVWIEMVIAQRSNTQASIDTSIRYSRGLISYIFLGFTMRSVLEVLQKDIDNVWNMHDPEKVCDIQIAGEAPPLFLANVQHLQRALGLIISSGGNLSDEATYALTSTPRMNCETFSTAIVIAGSTAVFVLFAEWVRGTYKKTYDPRKSSVRCLVAFIVDLMLTMNTMFYLVLSRGQTPIKIALVNSALRIYNSRKAPVHASIGAWVDRWGTFGHLDADIVIKTIADIIMDNRHYNG</sequence>
<proteinExistence type="predicted"/>
<keyword evidence="1" id="KW-1133">Transmembrane helix</keyword>
<comment type="caution">
    <text evidence="2">The sequence shown here is derived from an EMBL/GenBank/DDBJ whole genome shotgun (WGS) entry which is preliminary data.</text>
</comment>
<dbReference type="AlphaFoldDB" id="A0AAD7FHB5"/>
<evidence type="ECO:0008006" key="4">
    <source>
        <dbReference type="Google" id="ProtNLM"/>
    </source>
</evidence>
<dbReference type="EMBL" id="JARKIE010000630">
    <property type="protein sequence ID" value="KAJ7623985.1"/>
    <property type="molecule type" value="Genomic_DNA"/>
</dbReference>
<evidence type="ECO:0000313" key="2">
    <source>
        <dbReference type="EMBL" id="KAJ7623985.1"/>
    </source>
</evidence>
<feature type="transmembrane region" description="Helical" evidence="1">
    <location>
        <begin position="245"/>
        <end position="263"/>
    </location>
</feature>
<keyword evidence="1" id="KW-0472">Membrane</keyword>
<name>A0AAD7FHB5_MYCRO</name>
<feature type="transmembrane region" description="Helical" evidence="1">
    <location>
        <begin position="284"/>
        <end position="303"/>
    </location>
</feature>